<dbReference type="AlphaFoldDB" id="A0AAE0EAT8"/>
<dbReference type="InterPro" id="IPR018289">
    <property type="entry name" value="MULE_transposase_dom"/>
</dbReference>
<accession>A0AAE0EAT8</accession>
<dbReference type="Pfam" id="PF10551">
    <property type="entry name" value="MULE"/>
    <property type="match status" value="1"/>
</dbReference>
<proteinExistence type="predicted"/>
<comment type="caution">
    <text evidence="2">The sequence shown here is derived from an EMBL/GenBank/DDBJ whole genome shotgun (WGS) entry which is preliminary data.</text>
</comment>
<evidence type="ECO:0000313" key="2">
    <source>
        <dbReference type="EMBL" id="KAK3221436.1"/>
    </source>
</evidence>
<organism evidence="2 3">
    <name type="scientific">Dipteronia sinensis</name>
    <dbReference type="NCBI Taxonomy" id="43782"/>
    <lineage>
        <taxon>Eukaryota</taxon>
        <taxon>Viridiplantae</taxon>
        <taxon>Streptophyta</taxon>
        <taxon>Embryophyta</taxon>
        <taxon>Tracheophyta</taxon>
        <taxon>Spermatophyta</taxon>
        <taxon>Magnoliopsida</taxon>
        <taxon>eudicotyledons</taxon>
        <taxon>Gunneridae</taxon>
        <taxon>Pentapetalae</taxon>
        <taxon>rosids</taxon>
        <taxon>malvids</taxon>
        <taxon>Sapindales</taxon>
        <taxon>Sapindaceae</taxon>
        <taxon>Hippocastanoideae</taxon>
        <taxon>Acereae</taxon>
        <taxon>Dipteronia</taxon>
    </lineage>
</organism>
<feature type="domain" description="MULE transposase" evidence="1">
    <location>
        <begin position="50"/>
        <end position="102"/>
    </location>
</feature>
<evidence type="ECO:0000259" key="1">
    <source>
        <dbReference type="Pfam" id="PF10551"/>
    </source>
</evidence>
<dbReference type="EMBL" id="JANJYJ010000003">
    <property type="protein sequence ID" value="KAK3221436.1"/>
    <property type="molecule type" value="Genomic_DNA"/>
</dbReference>
<dbReference type="PANTHER" id="PTHR31973">
    <property type="entry name" value="POLYPROTEIN, PUTATIVE-RELATED"/>
    <property type="match status" value="1"/>
</dbReference>
<evidence type="ECO:0000313" key="3">
    <source>
        <dbReference type="Proteomes" id="UP001281410"/>
    </source>
</evidence>
<protein>
    <recommendedName>
        <fullName evidence="1">MULE transposase domain-containing protein</fullName>
    </recommendedName>
</protein>
<sequence length="116" mass="13051">MLPAYCHRLKDVNPGTITVIETNVANQFEYMFIAHAASLHGFQTVIRLIISIHGTYLKGKFPGIIFVAICLDAINRVFPLAYGFGDVEDEMSWSWFLNKLKNAIGSPEDCMKTLQI</sequence>
<gene>
    <name evidence="2" type="ORF">Dsin_008461</name>
</gene>
<keyword evidence="3" id="KW-1185">Reference proteome</keyword>
<reference evidence="2" key="1">
    <citation type="journal article" date="2023" name="Plant J.">
        <title>Genome sequences and population genomics provide insights into the demographic history, inbreeding, and mutation load of two 'living fossil' tree species of Dipteronia.</title>
        <authorList>
            <person name="Feng Y."/>
            <person name="Comes H.P."/>
            <person name="Chen J."/>
            <person name="Zhu S."/>
            <person name="Lu R."/>
            <person name="Zhang X."/>
            <person name="Li P."/>
            <person name="Qiu J."/>
            <person name="Olsen K.M."/>
            <person name="Qiu Y."/>
        </authorList>
    </citation>
    <scope>NUCLEOTIDE SEQUENCE</scope>
    <source>
        <strain evidence="2">NBL</strain>
    </source>
</reference>
<dbReference type="Proteomes" id="UP001281410">
    <property type="component" value="Unassembled WGS sequence"/>
</dbReference>
<dbReference type="PANTHER" id="PTHR31973:SF195">
    <property type="entry name" value="MUDR FAMILY TRANSPOSASE"/>
    <property type="match status" value="1"/>
</dbReference>
<name>A0AAE0EAT8_9ROSI</name>